<dbReference type="RefSeq" id="WP_137006489.1">
    <property type="nucleotide sequence ID" value="NZ_CP039925.1"/>
</dbReference>
<accession>A0A4D7Z8F1</accession>
<evidence type="ECO:0000256" key="1">
    <source>
        <dbReference type="ARBA" id="ARBA00004429"/>
    </source>
</evidence>
<evidence type="ECO:0000256" key="4">
    <source>
        <dbReference type="ARBA" id="ARBA00022475"/>
    </source>
</evidence>
<evidence type="ECO:0000256" key="7">
    <source>
        <dbReference type="ARBA" id="ARBA00022989"/>
    </source>
</evidence>
<dbReference type="Proteomes" id="UP000298649">
    <property type="component" value="Plasmid pAtCFBP7129b"/>
</dbReference>
<dbReference type="InterPro" id="IPR010065">
    <property type="entry name" value="AA_ABC_transptr_permease_3TM"/>
</dbReference>
<keyword evidence="5" id="KW-0997">Cell inner membrane</keyword>
<dbReference type="PROSITE" id="PS50928">
    <property type="entry name" value="ABC_TM1"/>
    <property type="match status" value="1"/>
</dbReference>
<evidence type="ECO:0000259" key="10">
    <source>
        <dbReference type="PROSITE" id="PS50928"/>
    </source>
</evidence>
<keyword evidence="4" id="KW-1003">Cell membrane</keyword>
<evidence type="ECO:0000256" key="9">
    <source>
        <dbReference type="RuleBase" id="RU363032"/>
    </source>
</evidence>
<reference evidence="11 12" key="1">
    <citation type="submission" date="2019-04" db="EMBL/GenBank/DDBJ databases">
        <title>Complete genome sequence of Agrobacterium tumefaciens CFBP7129.</title>
        <authorList>
            <person name="Haryono M."/>
            <person name="Lin Y.-C."/>
            <person name="Lai E.-M."/>
            <person name="Kuo C.-H."/>
        </authorList>
    </citation>
    <scope>NUCLEOTIDE SEQUENCE [LARGE SCALE GENOMIC DNA]</scope>
    <source>
        <strain evidence="11 12">CFBP7129</strain>
        <plasmid evidence="12">patcfbp7129b</plasmid>
    </source>
</reference>
<dbReference type="NCBIfam" id="TIGR01726">
    <property type="entry name" value="HEQRo_perm_3TM"/>
    <property type="match status" value="1"/>
</dbReference>
<keyword evidence="6 9" id="KW-0812">Transmembrane</keyword>
<feature type="transmembrane region" description="Helical" evidence="9">
    <location>
        <begin position="17"/>
        <end position="43"/>
    </location>
</feature>
<evidence type="ECO:0000256" key="5">
    <source>
        <dbReference type="ARBA" id="ARBA00022519"/>
    </source>
</evidence>
<dbReference type="InterPro" id="IPR043429">
    <property type="entry name" value="ArtM/GltK/GlnP/TcyL/YhdX-like"/>
</dbReference>
<dbReference type="PANTHER" id="PTHR30614">
    <property type="entry name" value="MEMBRANE COMPONENT OF AMINO ACID ABC TRANSPORTER"/>
    <property type="match status" value="1"/>
</dbReference>
<keyword evidence="8 9" id="KW-0472">Membrane</keyword>
<keyword evidence="3 9" id="KW-0813">Transport</keyword>
<evidence type="ECO:0000256" key="8">
    <source>
        <dbReference type="ARBA" id="ARBA00023136"/>
    </source>
</evidence>
<dbReference type="CDD" id="cd06261">
    <property type="entry name" value="TM_PBP2"/>
    <property type="match status" value="1"/>
</dbReference>
<feature type="transmembrane region" description="Helical" evidence="9">
    <location>
        <begin position="55"/>
        <end position="76"/>
    </location>
</feature>
<comment type="subcellular location">
    <subcellularLocation>
        <location evidence="1">Cell inner membrane</location>
        <topology evidence="1">Multi-pass membrane protein</topology>
    </subcellularLocation>
    <subcellularLocation>
        <location evidence="9">Cell membrane</location>
        <topology evidence="9">Multi-pass membrane protein</topology>
    </subcellularLocation>
</comment>
<evidence type="ECO:0000256" key="3">
    <source>
        <dbReference type="ARBA" id="ARBA00022448"/>
    </source>
</evidence>
<feature type="domain" description="ABC transmembrane type-1" evidence="10">
    <location>
        <begin position="17"/>
        <end position="214"/>
    </location>
</feature>
<organism evidence="11 12">
    <name type="scientific">Agrobacterium tumefaciens</name>
    <dbReference type="NCBI Taxonomy" id="358"/>
    <lineage>
        <taxon>Bacteria</taxon>
        <taxon>Pseudomonadati</taxon>
        <taxon>Pseudomonadota</taxon>
        <taxon>Alphaproteobacteria</taxon>
        <taxon>Hyphomicrobiales</taxon>
        <taxon>Rhizobiaceae</taxon>
        <taxon>Rhizobium/Agrobacterium group</taxon>
        <taxon>Agrobacterium</taxon>
        <taxon>Agrobacterium tumefaciens complex</taxon>
    </lineage>
</organism>
<keyword evidence="7 9" id="KW-1133">Transmembrane helix</keyword>
<dbReference type="GO" id="GO:0022857">
    <property type="term" value="F:transmembrane transporter activity"/>
    <property type="evidence" value="ECO:0007669"/>
    <property type="project" value="InterPro"/>
</dbReference>
<dbReference type="SUPFAM" id="SSF161098">
    <property type="entry name" value="MetI-like"/>
    <property type="match status" value="1"/>
</dbReference>
<dbReference type="GO" id="GO:0006865">
    <property type="term" value="P:amino acid transport"/>
    <property type="evidence" value="ECO:0007669"/>
    <property type="project" value="TreeGrafter"/>
</dbReference>
<sequence>MEVALIVQTLPQLLNGLALTVVLTIASVVAGSFIAIPLALAGASGSRVISLPVRAYTFVFRGTPLLVQLFLVYYGLGQLEWVRASVAWPIFRDPFWCALIAFSLNNSAYTTEILRGGLRAVPPGEIEAGKALGMPLLLRIRRIILPIAFRLSLPAYGNEVILMLKASSLASTITIMELTGTSRKIVAQTFAPYEVFVAAALLYLAVAFLFASAFGLIEHRSSKHHRRIDKPRKVAEPARLSRELA</sequence>
<proteinExistence type="inferred from homology"/>
<dbReference type="GO" id="GO:0043190">
    <property type="term" value="C:ATP-binding cassette (ABC) transporter complex"/>
    <property type="evidence" value="ECO:0007669"/>
    <property type="project" value="InterPro"/>
</dbReference>
<dbReference type="Gene3D" id="1.10.3720.10">
    <property type="entry name" value="MetI-like"/>
    <property type="match status" value="1"/>
</dbReference>
<evidence type="ECO:0000256" key="2">
    <source>
        <dbReference type="ARBA" id="ARBA00010072"/>
    </source>
</evidence>
<name>A0A4D7Z8F1_AGRTU</name>
<evidence type="ECO:0000256" key="6">
    <source>
        <dbReference type="ARBA" id="ARBA00022692"/>
    </source>
</evidence>
<dbReference type="EMBL" id="CP039925">
    <property type="protein sequence ID" value="QCL98240.1"/>
    <property type="molecule type" value="Genomic_DNA"/>
</dbReference>
<dbReference type="Pfam" id="PF00528">
    <property type="entry name" value="BPD_transp_1"/>
    <property type="match status" value="1"/>
</dbReference>
<dbReference type="InterPro" id="IPR000515">
    <property type="entry name" value="MetI-like"/>
</dbReference>
<comment type="similarity">
    <text evidence="2">Belongs to the binding-protein-dependent transport system permease family. HisMQ subfamily.</text>
</comment>
<dbReference type="PANTHER" id="PTHR30614:SF10">
    <property type="entry name" value="ARGININE ABC TRANSPORTER PERMEASE PROTEIN ARTM"/>
    <property type="match status" value="1"/>
</dbReference>
<dbReference type="AlphaFoldDB" id="A0A4D7Z8F1"/>
<geneLocation type="plasmid" evidence="12">
    <name>patcfbp7129b</name>
</geneLocation>
<dbReference type="InterPro" id="IPR035906">
    <property type="entry name" value="MetI-like_sf"/>
</dbReference>
<protein>
    <submittedName>
        <fullName evidence="11">ABC transporter permease</fullName>
    </submittedName>
</protein>
<evidence type="ECO:0000313" key="11">
    <source>
        <dbReference type="EMBL" id="QCL98240.1"/>
    </source>
</evidence>
<gene>
    <name evidence="11" type="ORF">CFBP7129_29160</name>
</gene>
<keyword evidence="11" id="KW-0614">Plasmid</keyword>
<feature type="transmembrane region" description="Helical" evidence="9">
    <location>
        <begin position="195"/>
        <end position="217"/>
    </location>
</feature>
<evidence type="ECO:0000313" key="12">
    <source>
        <dbReference type="Proteomes" id="UP000298649"/>
    </source>
</evidence>